<dbReference type="Proteomes" id="UP000321224">
    <property type="component" value="Unassembled WGS sequence"/>
</dbReference>
<reference evidence="4 5" key="1">
    <citation type="submission" date="2016-10" db="EMBL/GenBank/DDBJ databases">
        <authorList>
            <person name="Varghese N."/>
            <person name="Submissions S."/>
        </authorList>
    </citation>
    <scope>NUCLEOTIDE SEQUENCE [LARGE SCALE GENOMIC DNA]</scope>
    <source>
        <strain evidence="4 5">DSM 2260</strain>
    </source>
</reference>
<keyword evidence="5" id="KW-1185">Reference proteome</keyword>
<dbReference type="Gene3D" id="3.40.910.10">
    <property type="entry name" value="Deoxyhypusine synthase"/>
    <property type="match status" value="1"/>
</dbReference>
<evidence type="ECO:0000313" key="5">
    <source>
        <dbReference type="Proteomes" id="UP000198717"/>
    </source>
</evidence>
<dbReference type="EMBL" id="FNAJ01000029">
    <property type="protein sequence ID" value="SDF30553.1"/>
    <property type="molecule type" value="Genomic_DNA"/>
</dbReference>
<sequence length="331" mass="37134">MTISVRCVLRHHFRHFNARTLVDAADAWAAHADDGGKMMVTLAGAMSTAELGISLAEMIRRDKVHAITTTGANLEEDVFNLVAQEHYVRVPDPRSLTAEQEAELRDKGLNRVADTCIPEEEAMRKVERPLLELWQRAERDGRRHFPHEYLYELLLSGALAGSYQVDPRHSWLLAAAEKRLPIFVPGWEDSTLGNVFVASVMRKELETWSPIRGGAEYMAALADWYRETSSSAKVGFFQIGGGIAGDFPICVVPMLRLDLEEEVPYWSYFCQISDSTPSFGSYSGAPPNEKITWHKVDVDTPRFVIESDATIVAPLVFSYVLDCWGVSQKKN</sequence>
<reference evidence="3 6" key="2">
    <citation type="submission" date="2019-07" db="EMBL/GenBank/DDBJ databases">
        <title>Whole genome shotgun sequence of Myxococcus virescens NBRC 100334.</title>
        <authorList>
            <person name="Hosoyama A."/>
            <person name="Uohara A."/>
            <person name="Ohji S."/>
            <person name="Ichikawa N."/>
        </authorList>
    </citation>
    <scope>NUCLEOTIDE SEQUENCE [LARGE SCALE GENOMIC DNA]</scope>
    <source>
        <strain evidence="3 6">NBRC 100334</strain>
    </source>
</reference>
<dbReference type="PANTHER" id="PTHR11703:SF0">
    <property type="entry name" value="DEOXYHYPUSINE SYNTHASE"/>
    <property type="match status" value="1"/>
</dbReference>
<keyword evidence="2" id="KW-0520">NAD</keyword>
<dbReference type="InterPro" id="IPR029035">
    <property type="entry name" value="DHS-like_NAD/FAD-binding_dom"/>
</dbReference>
<evidence type="ECO:0000313" key="6">
    <source>
        <dbReference type="Proteomes" id="UP000321224"/>
    </source>
</evidence>
<protein>
    <submittedName>
        <fullName evidence="3">Deoxyhypusine synthase</fullName>
    </submittedName>
    <submittedName>
        <fullName evidence="4">Homospermidine synthase (Spermidine-specific)</fullName>
    </submittedName>
</protein>
<evidence type="ECO:0000313" key="3">
    <source>
        <dbReference type="EMBL" id="GEL75030.1"/>
    </source>
</evidence>
<organism evidence="3 6">
    <name type="scientific">Myxococcus virescens</name>
    <dbReference type="NCBI Taxonomy" id="83456"/>
    <lineage>
        <taxon>Bacteria</taxon>
        <taxon>Pseudomonadati</taxon>
        <taxon>Myxococcota</taxon>
        <taxon>Myxococcia</taxon>
        <taxon>Myxococcales</taxon>
        <taxon>Cystobacterineae</taxon>
        <taxon>Myxococcaceae</taxon>
        <taxon>Myxococcus</taxon>
    </lineage>
</organism>
<dbReference type="AlphaFoldDB" id="A0A511HN65"/>
<proteinExistence type="inferred from homology"/>
<dbReference type="Pfam" id="PF01916">
    <property type="entry name" value="DS"/>
    <property type="match status" value="1"/>
</dbReference>
<dbReference type="InterPro" id="IPR002773">
    <property type="entry name" value="Deoxyhypusine_synthase"/>
</dbReference>
<evidence type="ECO:0000313" key="4">
    <source>
        <dbReference type="EMBL" id="SDF30553.1"/>
    </source>
</evidence>
<dbReference type="SUPFAM" id="SSF52467">
    <property type="entry name" value="DHS-like NAD/FAD-binding domain"/>
    <property type="match status" value="1"/>
</dbReference>
<dbReference type="InterPro" id="IPR036982">
    <property type="entry name" value="Deoxyhypusine_synthase_sf"/>
</dbReference>
<dbReference type="Proteomes" id="UP000198717">
    <property type="component" value="Unassembled WGS sequence"/>
</dbReference>
<dbReference type="EMBL" id="BJVY01000059">
    <property type="protein sequence ID" value="GEL75030.1"/>
    <property type="molecule type" value="Genomic_DNA"/>
</dbReference>
<evidence type="ECO:0000256" key="2">
    <source>
        <dbReference type="ARBA" id="ARBA00023027"/>
    </source>
</evidence>
<comment type="caution">
    <text evidence="3">The sequence shown here is derived from an EMBL/GenBank/DDBJ whole genome shotgun (WGS) entry which is preliminary data.</text>
</comment>
<dbReference type="PANTHER" id="PTHR11703">
    <property type="entry name" value="DEOXYHYPUSINE SYNTHASE"/>
    <property type="match status" value="1"/>
</dbReference>
<dbReference type="GO" id="GO:0005737">
    <property type="term" value="C:cytoplasm"/>
    <property type="evidence" value="ECO:0007669"/>
    <property type="project" value="TreeGrafter"/>
</dbReference>
<comment type="similarity">
    <text evidence="1">Belongs to the deoxyhypusine synthase family.</text>
</comment>
<accession>A0A511HN65</accession>
<dbReference type="RefSeq" id="WP_090495835.1">
    <property type="nucleotide sequence ID" value="NZ_BJVY01000059.1"/>
</dbReference>
<evidence type="ECO:0000256" key="1">
    <source>
        <dbReference type="ARBA" id="ARBA00009892"/>
    </source>
</evidence>
<dbReference type="GO" id="GO:0034038">
    <property type="term" value="F:deoxyhypusine synthase activity"/>
    <property type="evidence" value="ECO:0007669"/>
    <property type="project" value="TreeGrafter"/>
</dbReference>
<name>A0A511HN65_9BACT</name>
<gene>
    <name evidence="3" type="ORF">MVI01_68140</name>
    <name evidence="4" type="ORF">SAMN04488504_12930</name>
</gene>